<dbReference type="GO" id="GO:0005737">
    <property type="term" value="C:cytoplasm"/>
    <property type="evidence" value="ECO:0007669"/>
    <property type="project" value="UniProtKB-SubCell"/>
</dbReference>
<evidence type="ECO:0000256" key="2">
    <source>
        <dbReference type="ARBA" id="ARBA00008023"/>
    </source>
</evidence>
<evidence type="ECO:0000256" key="12">
    <source>
        <dbReference type="ARBA" id="ARBA00093255"/>
    </source>
</evidence>
<evidence type="ECO:0000256" key="1">
    <source>
        <dbReference type="ARBA" id="ARBA00004496"/>
    </source>
</evidence>
<reference evidence="15" key="1">
    <citation type="journal article" date="2018" name="Nat. Microbiol.">
        <title>Leveraging single-cell genomics to expand the fungal tree of life.</title>
        <authorList>
            <person name="Ahrendt S.R."/>
            <person name="Quandt C.A."/>
            <person name="Ciobanu D."/>
            <person name="Clum A."/>
            <person name="Salamov A."/>
            <person name="Andreopoulos B."/>
            <person name="Cheng J.F."/>
            <person name="Woyke T."/>
            <person name="Pelin A."/>
            <person name="Henrissat B."/>
            <person name="Reynolds N.K."/>
            <person name="Benny G.L."/>
            <person name="Smith M.E."/>
            <person name="James T.Y."/>
            <person name="Grigoriev I.V."/>
        </authorList>
    </citation>
    <scope>NUCLEOTIDE SEQUENCE [LARGE SCALE GENOMIC DNA]</scope>
    <source>
        <strain evidence="15">CSF55</strain>
    </source>
</reference>
<evidence type="ECO:0000256" key="10">
    <source>
        <dbReference type="ARBA" id="ARBA00066468"/>
    </source>
</evidence>
<dbReference type="GO" id="GO:0000166">
    <property type="term" value="F:nucleotide binding"/>
    <property type="evidence" value="ECO:0007669"/>
    <property type="project" value="UniProtKB-KW"/>
</dbReference>
<keyword evidence="3" id="KW-0963">Cytoplasm</keyword>
<evidence type="ECO:0000313" key="15">
    <source>
        <dbReference type="Proteomes" id="UP000281549"/>
    </source>
</evidence>
<evidence type="ECO:0000256" key="13">
    <source>
        <dbReference type="ARBA" id="ARBA00093271"/>
    </source>
</evidence>
<dbReference type="InterPro" id="IPR002637">
    <property type="entry name" value="RdgB/HAM1"/>
</dbReference>
<comment type="catalytic activity">
    <reaction evidence="11">
        <text>ITP + H2O = IMP + diphosphate + H(+)</text>
        <dbReference type="Rhea" id="RHEA:29399"/>
        <dbReference type="ChEBI" id="CHEBI:15377"/>
        <dbReference type="ChEBI" id="CHEBI:15378"/>
        <dbReference type="ChEBI" id="CHEBI:33019"/>
        <dbReference type="ChEBI" id="CHEBI:58053"/>
        <dbReference type="ChEBI" id="CHEBI:61402"/>
        <dbReference type="EC" id="3.6.1.66"/>
    </reaction>
    <physiologicalReaction direction="left-to-right" evidence="11">
        <dbReference type="Rhea" id="RHEA:29400"/>
    </physiologicalReaction>
</comment>
<dbReference type="AlphaFoldDB" id="A0A4P9YME3"/>
<keyword evidence="7" id="KW-0460">Magnesium</keyword>
<organism evidence="14 15">
    <name type="scientific">Rozella allomycis (strain CSF55)</name>
    <dbReference type="NCBI Taxonomy" id="988480"/>
    <lineage>
        <taxon>Eukaryota</taxon>
        <taxon>Fungi</taxon>
        <taxon>Fungi incertae sedis</taxon>
        <taxon>Cryptomycota</taxon>
        <taxon>Cryptomycota incertae sedis</taxon>
        <taxon>Rozella</taxon>
    </lineage>
</organism>
<evidence type="ECO:0000256" key="5">
    <source>
        <dbReference type="ARBA" id="ARBA00022741"/>
    </source>
</evidence>
<comment type="subcellular location">
    <subcellularLocation>
        <location evidence="1">Cytoplasm</location>
    </subcellularLocation>
</comment>
<dbReference type="EMBL" id="ML005029">
    <property type="protein sequence ID" value="RKP20708.1"/>
    <property type="molecule type" value="Genomic_DNA"/>
</dbReference>
<feature type="non-terminal residue" evidence="14">
    <location>
        <position position="1"/>
    </location>
</feature>
<name>A0A4P9YME3_ROZAC</name>
<protein>
    <recommendedName>
        <fullName evidence="10">XTP/dITP diphosphatase</fullName>
        <ecNumber evidence="10">3.6.1.66</ecNumber>
    </recommendedName>
</protein>
<dbReference type="GO" id="GO:0046872">
    <property type="term" value="F:metal ion binding"/>
    <property type="evidence" value="ECO:0007669"/>
    <property type="project" value="UniProtKB-KW"/>
</dbReference>
<evidence type="ECO:0000256" key="9">
    <source>
        <dbReference type="ARBA" id="ARBA00054940"/>
    </source>
</evidence>
<dbReference type="EC" id="3.6.1.66" evidence="10"/>
<dbReference type="GO" id="GO:0009117">
    <property type="term" value="P:nucleotide metabolic process"/>
    <property type="evidence" value="ECO:0007669"/>
    <property type="project" value="UniProtKB-KW"/>
</dbReference>
<keyword evidence="5" id="KW-0547">Nucleotide-binding</keyword>
<dbReference type="PANTHER" id="PTHR11067:SF9">
    <property type="entry name" value="INOSINE TRIPHOSPHATE PYROPHOSPHATASE"/>
    <property type="match status" value="1"/>
</dbReference>
<comment type="catalytic activity">
    <reaction evidence="13">
        <text>N(6)-hydroxy-dATP + H2O = N(6)-hydroxy-dAMP + diphosphate + H(+)</text>
        <dbReference type="Rhea" id="RHEA:83971"/>
        <dbReference type="ChEBI" id="CHEBI:15377"/>
        <dbReference type="ChEBI" id="CHEBI:15378"/>
        <dbReference type="ChEBI" id="CHEBI:33019"/>
        <dbReference type="ChEBI" id="CHEBI:233529"/>
        <dbReference type="ChEBI" id="CHEBI:233530"/>
    </reaction>
    <physiologicalReaction direction="left-to-right" evidence="13">
        <dbReference type="Rhea" id="RHEA:83972"/>
    </physiologicalReaction>
</comment>
<keyword evidence="8" id="KW-0546">Nucleotide metabolism</keyword>
<evidence type="ECO:0000256" key="3">
    <source>
        <dbReference type="ARBA" id="ARBA00022490"/>
    </source>
</evidence>
<dbReference type="InterPro" id="IPR029001">
    <property type="entry name" value="ITPase-like_fam"/>
</dbReference>
<evidence type="ECO:0000256" key="6">
    <source>
        <dbReference type="ARBA" id="ARBA00022801"/>
    </source>
</evidence>
<dbReference type="Proteomes" id="UP000281549">
    <property type="component" value="Unassembled WGS sequence"/>
</dbReference>
<comment type="similarity">
    <text evidence="2">Belongs to the HAM1 NTPase family.</text>
</comment>
<evidence type="ECO:0000256" key="8">
    <source>
        <dbReference type="ARBA" id="ARBA00023080"/>
    </source>
</evidence>
<evidence type="ECO:0000256" key="7">
    <source>
        <dbReference type="ARBA" id="ARBA00022842"/>
    </source>
</evidence>
<dbReference type="SUPFAM" id="SSF52972">
    <property type="entry name" value="ITPase-like"/>
    <property type="match status" value="1"/>
</dbReference>
<evidence type="ECO:0000256" key="4">
    <source>
        <dbReference type="ARBA" id="ARBA00022723"/>
    </source>
</evidence>
<gene>
    <name evidence="14" type="ORF">ROZALSC1DRAFT_27822</name>
</gene>
<sequence length="170" mass="18810">VQAILGSSNIIAAAIDRKLPHSPTKCPNIKVIQITFQNKNVNGPVITEDTSLCFNALNGLPGPYIKWFLSSIGTHGLEKMLTGFQDKTAYALCTFAYCGGSDDEILLFHGRTDGKIVAPRGPSNFGWDPCFMPDGYDLTYAEMEKSMKNSISHRYKAVQKLKEYLLSIEK</sequence>
<dbReference type="FunFam" id="3.90.950.10:FF:000003">
    <property type="entry name" value="Inosine triphosphate pyrophosphatase"/>
    <property type="match status" value="1"/>
</dbReference>
<evidence type="ECO:0000256" key="11">
    <source>
        <dbReference type="ARBA" id="ARBA00093218"/>
    </source>
</evidence>
<evidence type="ECO:0000313" key="14">
    <source>
        <dbReference type="EMBL" id="RKP20708.1"/>
    </source>
</evidence>
<dbReference type="Gene3D" id="3.90.950.10">
    <property type="match status" value="1"/>
</dbReference>
<dbReference type="PANTHER" id="PTHR11067">
    <property type="entry name" value="INOSINE TRIPHOSPHATE PYROPHOSPHATASE/HAM1 PROTEIN"/>
    <property type="match status" value="1"/>
</dbReference>
<proteinExistence type="inferred from homology"/>
<dbReference type="GO" id="GO:0036220">
    <property type="term" value="F:ITP diphosphatase activity"/>
    <property type="evidence" value="ECO:0007669"/>
    <property type="project" value="UniProtKB-EC"/>
</dbReference>
<accession>A0A4P9YME3</accession>
<keyword evidence="4" id="KW-0479">Metal-binding</keyword>
<comment type="catalytic activity">
    <reaction evidence="12">
        <text>dITP + H2O = dIMP + diphosphate + H(+)</text>
        <dbReference type="Rhea" id="RHEA:28342"/>
        <dbReference type="ChEBI" id="CHEBI:15377"/>
        <dbReference type="ChEBI" id="CHEBI:15378"/>
        <dbReference type="ChEBI" id="CHEBI:33019"/>
        <dbReference type="ChEBI" id="CHEBI:61194"/>
        <dbReference type="ChEBI" id="CHEBI:61382"/>
        <dbReference type="EC" id="3.6.1.66"/>
    </reaction>
    <physiologicalReaction direction="left-to-right" evidence="12">
        <dbReference type="Rhea" id="RHEA:28343"/>
    </physiologicalReaction>
</comment>
<dbReference type="GO" id="GO:0009143">
    <property type="term" value="P:nucleoside triphosphate catabolic process"/>
    <property type="evidence" value="ECO:0007669"/>
    <property type="project" value="InterPro"/>
</dbReference>
<comment type="function">
    <text evidence="9">Pyrophosphatase that hydrolyzes the non-canonical purine nucleotides inosine triphosphate (ITP), deoxyinosine triphosphate (dITP) as well as 2'-deoxy-N-6-hydroxylaminopurine triphosphate (dHAPTP) and xanthosine 5'-triphosphate (XTP) to their respective monophosphate derivatives. The enzyme does not distinguish between the deoxy- and ribose forms. Probably excludes non-canonical purines from RNA and DNA precursor pools, thus preventing their incorporation into RNA and DNA and avoiding chromosomal lesions.</text>
</comment>
<dbReference type="Pfam" id="PF01725">
    <property type="entry name" value="Ham1p_like"/>
    <property type="match status" value="1"/>
</dbReference>
<keyword evidence="6" id="KW-0378">Hydrolase</keyword>
<dbReference type="CDD" id="cd00515">
    <property type="entry name" value="HAM1"/>
    <property type="match status" value="1"/>
</dbReference>